<dbReference type="Gene3D" id="1.10.101.10">
    <property type="entry name" value="PGBD-like superfamily/PGBD"/>
    <property type="match status" value="1"/>
</dbReference>
<dbReference type="Proteomes" id="UP000178249">
    <property type="component" value="Unassembled WGS sequence"/>
</dbReference>
<dbReference type="GO" id="GO:0009253">
    <property type="term" value="P:peptidoglycan catabolic process"/>
    <property type="evidence" value="ECO:0007669"/>
    <property type="project" value="InterPro"/>
</dbReference>
<dbReference type="Pfam" id="PF01520">
    <property type="entry name" value="Amidase_3"/>
    <property type="match status" value="1"/>
</dbReference>
<sequence>MFDFPEKDVFAASIAIAIIFFLAGGAHVMERTLGGFSVRLQEAAVFLASTMTVTELRTTYEDAPDGTVVSALVSAFRSSERPVRILIVPGHEPEFGGTEFKSALERDIVVDIADKLSAFLSENPRYTVTVSRTKSAWNPIFETYFSSHWEDIKLFRQTLKDQTRLEMENGSILPAADQVRHNKTDEDVALRLYGINKWASENDIDITLHLHMNDYPGHKRQAGKYSGFTIYIQDHQFSNAEVSRAVGEAIAHRLNAYHATSTLPVESAGVVEDQKLIAVGSNDSVSNASVLIEYAYIYEPQFLDPKTRAIAEADYAYQTYLALQDFFGDPISGTYGSGVVPYEWDSPMEKGEPSAGVYALQSALHYLDFYPPKGEEFSDCPISGNFGPCTERALKAFQKAYDIDTTGTFGPKTKRALESALVQ</sequence>
<gene>
    <name evidence="4" type="ORF">A2841_02925</name>
</gene>
<dbReference type="InterPro" id="IPR036366">
    <property type="entry name" value="PGBDSf"/>
</dbReference>
<dbReference type="Gene3D" id="3.40.630.40">
    <property type="entry name" value="Zn-dependent exopeptidases"/>
    <property type="match status" value="1"/>
</dbReference>
<reference evidence="4 5" key="1">
    <citation type="journal article" date="2016" name="Nat. Commun.">
        <title>Thousands of microbial genomes shed light on interconnected biogeochemical processes in an aquifer system.</title>
        <authorList>
            <person name="Anantharaman K."/>
            <person name="Brown C.T."/>
            <person name="Hug L.A."/>
            <person name="Sharon I."/>
            <person name="Castelle C.J."/>
            <person name="Probst A.J."/>
            <person name="Thomas B.C."/>
            <person name="Singh A."/>
            <person name="Wilkins M.J."/>
            <person name="Karaoz U."/>
            <person name="Brodie E.L."/>
            <person name="Williams K.H."/>
            <person name="Hubbard S.S."/>
            <person name="Banfield J.F."/>
        </authorList>
    </citation>
    <scope>NUCLEOTIDE SEQUENCE [LARGE SCALE GENOMIC DNA]</scope>
</reference>
<dbReference type="InterPro" id="IPR036365">
    <property type="entry name" value="PGBD-like_sf"/>
</dbReference>
<protein>
    <recommendedName>
        <fullName evidence="6">MurNAc-LAA domain-containing protein</fullName>
    </recommendedName>
</protein>
<dbReference type="EMBL" id="MFKP01000007">
    <property type="protein sequence ID" value="OGG44520.1"/>
    <property type="molecule type" value="Genomic_DNA"/>
</dbReference>
<dbReference type="InterPro" id="IPR002477">
    <property type="entry name" value="Peptidoglycan-bd-like"/>
</dbReference>
<feature type="domain" description="MurNAc-LAA" evidence="3">
    <location>
        <begin position="85"/>
        <end position="301"/>
    </location>
</feature>
<evidence type="ECO:0008006" key="6">
    <source>
        <dbReference type="Google" id="ProtNLM"/>
    </source>
</evidence>
<dbReference type="Pfam" id="PF01471">
    <property type="entry name" value="PG_binding_1"/>
    <property type="match status" value="1"/>
</dbReference>
<evidence type="ECO:0000259" key="3">
    <source>
        <dbReference type="Pfam" id="PF01520"/>
    </source>
</evidence>
<evidence type="ECO:0000259" key="2">
    <source>
        <dbReference type="Pfam" id="PF01471"/>
    </source>
</evidence>
<keyword evidence="1" id="KW-0472">Membrane</keyword>
<feature type="domain" description="Peptidoglycan binding-like" evidence="2">
    <location>
        <begin position="355"/>
        <end position="417"/>
    </location>
</feature>
<dbReference type="InterPro" id="IPR002508">
    <property type="entry name" value="MurNAc-LAA_cat"/>
</dbReference>
<accession>A0A1F6C5W9</accession>
<dbReference type="GO" id="GO:0008745">
    <property type="term" value="F:N-acetylmuramoyl-L-alanine amidase activity"/>
    <property type="evidence" value="ECO:0007669"/>
    <property type="project" value="InterPro"/>
</dbReference>
<organism evidence="4 5">
    <name type="scientific">Candidatus Kaiserbacteria bacterium RIFCSPHIGHO2_01_FULL_48_10</name>
    <dbReference type="NCBI Taxonomy" id="1798476"/>
    <lineage>
        <taxon>Bacteria</taxon>
        <taxon>Candidatus Kaiseribacteriota</taxon>
    </lineage>
</organism>
<feature type="transmembrane region" description="Helical" evidence="1">
    <location>
        <begin position="9"/>
        <end position="29"/>
    </location>
</feature>
<comment type="caution">
    <text evidence="4">The sequence shown here is derived from an EMBL/GenBank/DDBJ whole genome shotgun (WGS) entry which is preliminary data.</text>
</comment>
<evidence type="ECO:0000256" key="1">
    <source>
        <dbReference type="SAM" id="Phobius"/>
    </source>
</evidence>
<evidence type="ECO:0000313" key="5">
    <source>
        <dbReference type="Proteomes" id="UP000178249"/>
    </source>
</evidence>
<keyword evidence="1" id="KW-0812">Transmembrane</keyword>
<dbReference type="SUPFAM" id="SSF53187">
    <property type="entry name" value="Zn-dependent exopeptidases"/>
    <property type="match status" value="1"/>
</dbReference>
<dbReference type="SUPFAM" id="SSF47090">
    <property type="entry name" value="PGBD-like"/>
    <property type="match status" value="1"/>
</dbReference>
<evidence type="ECO:0000313" key="4">
    <source>
        <dbReference type="EMBL" id="OGG44520.1"/>
    </source>
</evidence>
<name>A0A1F6C5W9_9BACT</name>
<keyword evidence="1" id="KW-1133">Transmembrane helix</keyword>
<proteinExistence type="predicted"/>
<dbReference type="AlphaFoldDB" id="A0A1F6C5W9"/>